<evidence type="ECO:0000313" key="5">
    <source>
        <dbReference type="Proteomes" id="UP001140560"/>
    </source>
</evidence>
<reference evidence="4" key="1">
    <citation type="submission" date="2022-10" db="EMBL/GenBank/DDBJ databases">
        <title>Tapping the CABI collections for fungal endophytes: first genome assemblies for Collariella, Neodidymelliopsis, Ascochyta clinopodiicola, Didymella pomorum, Didymosphaeria variabile, Neocosmospora piperis and Neocucurbitaria cava.</title>
        <authorList>
            <person name="Hill R."/>
        </authorList>
    </citation>
    <scope>NUCLEOTIDE SEQUENCE</scope>
    <source>
        <strain evidence="4">IMI 356814</strain>
    </source>
</reference>
<dbReference type="GO" id="GO:0070319">
    <property type="term" value="C:Golgi to plasma membrane transport vesicle"/>
    <property type="evidence" value="ECO:0007669"/>
    <property type="project" value="TreeGrafter"/>
</dbReference>
<dbReference type="Pfam" id="PF25555">
    <property type="entry name" value="RAB3A-like_C"/>
    <property type="match status" value="1"/>
</dbReference>
<evidence type="ECO:0000256" key="2">
    <source>
        <dbReference type="SAM" id="MobiDB-lite"/>
    </source>
</evidence>
<name>A0A9W8YF65_9PLEO</name>
<dbReference type="GO" id="GO:0006887">
    <property type="term" value="P:exocytosis"/>
    <property type="evidence" value="ECO:0007669"/>
    <property type="project" value="TreeGrafter"/>
</dbReference>
<evidence type="ECO:0000259" key="3">
    <source>
        <dbReference type="Pfam" id="PF06428"/>
    </source>
</evidence>
<sequence length="750" mass="83107">MAEYAFIAHSAAPWVYGSGTMTPSRLRSLSPMPTKKEVTRSISVPQLPYAAQSQSHSQQESDGMNTIPDPRAATPQPPLSRQPSTDSHPDLSQEVSTLSTKLINAINHSTMLDDSLQQTRHELEAARERLLRLEAQVKQHEELVSRGLLVEKVVYDKMERQMSSDLQEERKRRAEAEKAKRKTDNEVEALTAALFEEANVMVASARKETEASEKRGEQLKQQLGDAEVLQQSLQEQLQDLKSVVEKMSSLGDDNESNTLAATTAPSTPGITPADKMSKLFEAMNLTPSTPGTDEISPDHPLHFSHLIHPVLRDDLATFKEFQEMLKINSRASAPSSRVSSGNYGSLNVLGLGSLTNNSTSSLPSSMKSPTSAGNISPQIAAGAGMPNLKEEKFYKRALAEDIEPTLRLDIAPGLSWMARRTVINSITAGSLVVEPNPAPSSRFLRAPVFPCSLCGEARKGDQYARKYRFKPSDTEDSQRYPLCDWCLGRVRATCDYIGFLRMVAAGHWRAETEEEKKTAWEESVKLRERMFWTRVGGGVVPSFVPLRDSPSPTFVHGVGKEESRMSDDIEVDMVPRDVTVSAHGPREEKDRKSVDDPFQSKGQEQLKRVSIGKTVISADTPEFTPAPGSEDDKVIPIQEGEQPVPSQEDNKPAVGQEEEKDVSNPAEKTAVNLDEEKPTLSQEEENRIEAQAEAQLQSEVRKSLETRRVTEKPQLQRQRSQSNPPALVPRKQRDERLSLKIPGSMPGSFE</sequence>
<organism evidence="4 5">
    <name type="scientific">Neocucurbitaria cava</name>
    <dbReference type="NCBI Taxonomy" id="798079"/>
    <lineage>
        <taxon>Eukaryota</taxon>
        <taxon>Fungi</taxon>
        <taxon>Dikarya</taxon>
        <taxon>Ascomycota</taxon>
        <taxon>Pezizomycotina</taxon>
        <taxon>Dothideomycetes</taxon>
        <taxon>Pleosporomycetidae</taxon>
        <taxon>Pleosporales</taxon>
        <taxon>Pleosporineae</taxon>
        <taxon>Cucurbitariaceae</taxon>
        <taxon>Neocucurbitaria</taxon>
    </lineage>
</organism>
<feature type="region of interest" description="Disordered" evidence="2">
    <location>
        <begin position="162"/>
        <end position="185"/>
    </location>
</feature>
<keyword evidence="5" id="KW-1185">Reference proteome</keyword>
<dbReference type="GO" id="GO:0051286">
    <property type="term" value="C:cell tip"/>
    <property type="evidence" value="ECO:0007669"/>
    <property type="project" value="TreeGrafter"/>
</dbReference>
<feature type="compositionally biased region" description="Basic and acidic residues" evidence="2">
    <location>
        <begin position="699"/>
        <end position="711"/>
    </location>
</feature>
<feature type="compositionally biased region" description="Polar residues" evidence="2">
    <location>
        <begin position="713"/>
        <end position="724"/>
    </location>
</feature>
<dbReference type="OrthoDB" id="1748564at2759"/>
<feature type="compositionally biased region" description="Low complexity" evidence="2">
    <location>
        <begin position="52"/>
        <end position="61"/>
    </location>
</feature>
<dbReference type="Pfam" id="PF06428">
    <property type="entry name" value="Sec2p"/>
    <property type="match status" value="1"/>
</dbReference>
<gene>
    <name evidence="4" type="primary">SEC2</name>
    <name evidence="4" type="ORF">N0V83_002566</name>
</gene>
<dbReference type="AlphaFoldDB" id="A0A9W8YF65"/>
<feature type="region of interest" description="Disordered" evidence="2">
    <location>
        <begin position="15"/>
        <end position="96"/>
    </location>
</feature>
<dbReference type="SUPFAM" id="SSF144284">
    <property type="entry name" value="Sec2 N-terminal region"/>
    <property type="match status" value="1"/>
</dbReference>
<feature type="domain" description="GDP/GTP exchange factor Sec2 N-terminal" evidence="3">
    <location>
        <begin position="110"/>
        <end position="248"/>
    </location>
</feature>
<dbReference type="PANTHER" id="PTHR14430:SF0">
    <property type="entry name" value="SEC2P DOMAIN-CONTAINING PROTEIN"/>
    <property type="match status" value="1"/>
</dbReference>
<feature type="region of interest" description="Disordered" evidence="2">
    <location>
        <begin position="572"/>
        <end position="750"/>
    </location>
</feature>
<dbReference type="Proteomes" id="UP001140560">
    <property type="component" value="Unassembled WGS sequence"/>
</dbReference>
<feature type="compositionally biased region" description="Basic and acidic residues" evidence="2">
    <location>
        <begin position="584"/>
        <end position="595"/>
    </location>
</feature>
<keyword evidence="1" id="KW-0175">Coiled coil</keyword>
<comment type="caution">
    <text evidence="4">The sequence shown here is derived from an EMBL/GenBank/DDBJ whole genome shotgun (WGS) entry which is preliminary data.</text>
</comment>
<evidence type="ECO:0000256" key="1">
    <source>
        <dbReference type="ARBA" id="ARBA00023054"/>
    </source>
</evidence>
<feature type="region of interest" description="Disordered" evidence="2">
    <location>
        <begin position="250"/>
        <end position="270"/>
    </location>
</feature>
<dbReference type="Gene3D" id="6.10.140.910">
    <property type="match status" value="1"/>
</dbReference>
<dbReference type="PANTHER" id="PTHR14430">
    <property type="entry name" value="RABIN3-RELATED"/>
    <property type="match status" value="1"/>
</dbReference>
<protein>
    <submittedName>
        <fullName evidence="4">Rab guanine nucleotide exchange factor S2</fullName>
    </submittedName>
</protein>
<proteinExistence type="predicted"/>
<dbReference type="InterPro" id="IPR009449">
    <property type="entry name" value="Sec2_N"/>
</dbReference>
<feature type="compositionally biased region" description="Polar residues" evidence="2">
    <location>
        <begin position="256"/>
        <end position="269"/>
    </location>
</feature>
<dbReference type="GO" id="GO:0005085">
    <property type="term" value="F:guanyl-nucleotide exchange factor activity"/>
    <property type="evidence" value="ECO:0007669"/>
    <property type="project" value="InterPro"/>
</dbReference>
<dbReference type="EMBL" id="JAPEUY010000004">
    <property type="protein sequence ID" value="KAJ4373827.1"/>
    <property type="molecule type" value="Genomic_DNA"/>
</dbReference>
<accession>A0A9W8YF65</accession>
<feature type="compositionally biased region" description="Basic and acidic residues" evidence="2">
    <location>
        <begin position="674"/>
        <end position="690"/>
    </location>
</feature>
<dbReference type="InterPro" id="IPR040351">
    <property type="entry name" value="RAB3IL/RAB3IP/Sec2"/>
</dbReference>
<evidence type="ECO:0000313" key="4">
    <source>
        <dbReference type="EMBL" id="KAJ4373827.1"/>
    </source>
</evidence>
<dbReference type="CDD" id="cd21044">
    <property type="entry name" value="Rab11BD_RAB3IP_like"/>
    <property type="match status" value="1"/>
</dbReference>